<dbReference type="OrthoDB" id="6282755at2759"/>
<dbReference type="SUPFAM" id="SSF48726">
    <property type="entry name" value="Immunoglobulin"/>
    <property type="match status" value="5"/>
</dbReference>
<gene>
    <name evidence="15" type="primary">20214827</name>
    <name evidence="14" type="ORF">HELRODRAFT_72963</name>
</gene>
<dbReference type="SMART" id="SM00060">
    <property type="entry name" value="FN3"/>
    <property type="match status" value="2"/>
</dbReference>
<evidence type="ECO:0000313" key="15">
    <source>
        <dbReference type="EnsemblMetazoa" id="HelroP72963"/>
    </source>
</evidence>
<dbReference type="PROSITE" id="PS50853">
    <property type="entry name" value="FN3"/>
    <property type="match status" value="2"/>
</dbReference>
<dbReference type="PANTHER" id="PTHR45080:SF29">
    <property type="entry name" value="NEURAL CELL ADHESION MOLECULE 1-LIKE ISOFORM X1"/>
    <property type="match status" value="1"/>
</dbReference>
<dbReference type="RefSeq" id="XP_009011710.1">
    <property type="nucleotide sequence ID" value="XM_009013462.1"/>
</dbReference>
<evidence type="ECO:0000313" key="14">
    <source>
        <dbReference type="EMBL" id="ESO09896.1"/>
    </source>
</evidence>
<evidence type="ECO:0000256" key="9">
    <source>
        <dbReference type="ARBA" id="ARBA00023157"/>
    </source>
</evidence>
<dbReference type="CDD" id="cd00063">
    <property type="entry name" value="FN3"/>
    <property type="match status" value="2"/>
</dbReference>
<dbReference type="SMART" id="SM00406">
    <property type="entry name" value="IGv"/>
    <property type="match status" value="3"/>
</dbReference>
<dbReference type="Pfam" id="PF07679">
    <property type="entry name" value="I-set"/>
    <property type="match status" value="5"/>
</dbReference>
<dbReference type="AlphaFoldDB" id="T1G179"/>
<dbReference type="Proteomes" id="UP000015101">
    <property type="component" value="Unassembled WGS sequence"/>
</dbReference>
<reference evidence="16" key="1">
    <citation type="submission" date="2012-12" db="EMBL/GenBank/DDBJ databases">
        <authorList>
            <person name="Hellsten U."/>
            <person name="Grimwood J."/>
            <person name="Chapman J.A."/>
            <person name="Shapiro H."/>
            <person name="Aerts A."/>
            <person name="Otillar R.P."/>
            <person name="Terry A.Y."/>
            <person name="Boore J.L."/>
            <person name="Simakov O."/>
            <person name="Marletaz F."/>
            <person name="Cho S.-J."/>
            <person name="Edsinger-Gonzales E."/>
            <person name="Havlak P."/>
            <person name="Kuo D.-H."/>
            <person name="Larsson T."/>
            <person name="Lv J."/>
            <person name="Arendt D."/>
            <person name="Savage R."/>
            <person name="Osoegawa K."/>
            <person name="de Jong P."/>
            <person name="Lindberg D.R."/>
            <person name="Seaver E.C."/>
            <person name="Weisblat D.A."/>
            <person name="Putnam N.H."/>
            <person name="Grigoriev I.V."/>
            <person name="Rokhsar D.S."/>
        </authorList>
    </citation>
    <scope>NUCLEOTIDE SEQUENCE</scope>
</reference>
<evidence type="ECO:0000256" key="3">
    <source>
        <dbReference type="ARBA" id="ARBA00022692"/>
    </source>
</evidence>
<feature type="domain" description="Ig-like" evidence="12">
    <location>
        <begin position="126"/>
        <end position="191"/>
    </location>
</feature>
<keyword evidence="9" id="KW-1015">Disulfide bond</keyword>
<dbReference type="Gene3D" id="2.60.40.10">
    <property type="entry name" value="Immunoglobulins"/>
    <property type="match status" value="7"/>
</dbReference>
<comment type="subcellular location">
    <subcellularLocation>
        <location evidence="1">Cell membrane</location>
        <topology evidence="1">Single-pass membrane protein</topology>
    </subcellularLocation>
</comment>
<dbReference type="STRING" id="6412.T1G179"/>
<keyword evidence="6" id="KW-0130">Cell adhesion</keyword>
<dbReference type="Pfam" id="PF00041">
    <property type="entry name" value="fn3"/>
    <property type="match status" value="2"/>
</dbReference>
<keyword evidence="5" id="KW-0677">Repeat</keyword>
<proteinExistence type="predicted"/>
<keyword evidence="4" id="KW-0732">Signal</keyword>
<reference evidence="14 16" key="2">
    <citation type="journal article" date="2013" name="Nature">
        <title>Insights into bilaterian evolution from three spiralian genomes.</title>
        <authorList>
            <person name="Simakov O."/>
            <person name="Marletaz F."/>
            <person name="Cho S.J."/>
            <person name="Edsinger-Gonzales E."/>
            <person name="Havlak P."/>
            <person name="Hellsten U."/>
            <person name="Kuo D.H."/>
            <person name="Larsson T."/>
            <person name="Lv J."/>
            <person name="Arendt D."/>
            <person name="Savage R."/>
            <person name="Osoegawa K."/>
            <person name="de Jong P."/>
            <person name="Grimwood J."/>
            <person name="Chapman J.A."/>
            <person name="Shapiro H."/>
            <person name="Aerts A."/>
            <person name="Otillar R.P."/>
            <person name="Terry A.Y."/>
            <person name="Boore J.L."/>
            <person name="Grigoriev I.V."/>
            <person name="Lindberg D.R."/>
            <person name="Seaver E.C."/>
            <person name="Weisblat D.A."/>
            <person name="Putnam N.H."/>
            <person name="Rokhsar D.S."/>
        </authorList>
    </citation>
    <scope>NUCLEOTIDE SEQUENCE</scope>
</reference>
<dbReference type="FunFam" id="2.60.40.10:FF:000086">
    <property type="entry name" value="Neural cell adhesion molecule 1"/>
    <property type="match status" value="1"/>
</dbReference>
<keyword evidence="11" id="KW-0393">Immunoglobulin domain</keyword>
<feature type="domain" description="Ig-like" evidence="12">
    <location>
        <begin position="293"/>
        <end position="386"/>
    </location>
</feature>
<keyword evidence="2" id="KW-1003">Cell membrane</keyword>
<dbReference type="InterPro" id="IPR003599">
    <property type="entry name" value="Ig_sub"/>
</dbReference>
<reference evidence="15" key="3">
    <citation type="submission" date="2015-06" db="UniProtKB">
        <authorList>
            <consortium name="EnsemblMetazoa"/>
        </authorList>
    </citation>
    <scope>IDENTIFICATION</scope>
</reference>
<dbReference type="InterPro" id="IPR013783">
    <property type="entry name" value="Ig-like_fold"/>
</dbReference>
<dbReference type="InterPro" id="IPR013106">
    <property type="entry name" value="Ig_V-set"/>
</dbReference>
<evidence type="ECO:0000256" key="7">
    <source>
        <dbReference type="ARBA" id="ARBA00022989"/>
    </source>
</evidence>
<sequence length="708" mass="80063">YELTIKPAKAEFLGSLGSGASFSCEVCDLSGDGELEGNIIIQWFNNHNKEITSDKDERVVVAKDGTKAKKLVIRRIIESDAGDYRCAFRVGHITNSKSIKLSVFKDMSFDHAPNPQHPRIHTTAIIECQVSGVPAPEVSWRFNGKKIIYGDKYKQLTKGLQIKNISLADNGNYTCIAEISDSGRYDEKRITVVVHVPPVMIHGPGHQKGIAGHELSLYCKAESDPMPSYEFYKGKNEKLLTSSPSDRIQIDSHLGKLTFKPLKKDDHGIYRCKALNDVGEASANGSLHVLVAPHIYELKNVTAQEGQDAKITCKSHGDPMPFMEFQKVGHSPFKNGSNDGGRITVRHRPANILEIEIKKVQPHDSSNYTCLTKNSAGEHNATSHLTVHYQPKFPSDHIRQVFSWSGRLHNITCNAHGNPHPTFEWWHLERLLTNNETFNIFTSARNSSLQIRVREADQSWIFGEYICRAKNNKGSKDMKILHSRASLPDPPSDASVKENTPNLLIINVKPPFSVGGVKLLGYRIEYNNKVTDFTTMRISNLLLGDDLKMENLKPATQYQFKVRSRNEVGVGKYRELVATTLNITKPYPIKLVSPKQSKDPWSYKIVWEKPKTGGKPIKEYEIRYRRVRMKQDGISEPLENWVSKTKDENAYKPSVEYILSNLNPKTNYQLQIFAKTDIGTSTQSEKFIFKTAAGKYITNFEMILKRFR</sequence>
<dbReference type="InterPro" id="IPR003598">
    <property type="entry name" value="Ig_sub2"/>
</dbReference>
<feature type="domain" description="Ig-like" evidence="12">
    <location>
        <begin position="391"/>
        <end position="482"/>
    </location>
</feature>
<feature type="domain" description="Fibronectin type-III" evidence="13">
    <location>
        <begin position="490"/>
        <end position="587"/>
    </location>
</feature>
<evidence type="ECO:0000256" key="4">
    <source>
        <dbReference type="ARBA" id="ARBA00022729"/>
    </source>
</evidence>
<dbReference type="SMART" id="SM00408">
    <property type="entry name" value="IGc2"/>
    <property type="match status" value="4"/>
</dbReference>
<evidence type="ECO:0000256" key="10">
    <source>
        <dbReference type="ARBA" id="ARBA00023180"/>
    </source>
</evidence>
<keyword evidence="16" id="KW-1185">Reference proteome</keyword>
<dbReference type="InterPro" id="IPR036179">
    <property type="entry name" value="Ig-like_dom_sf"/>
</dbReference>
<dbReference type="GO" id="GO:0043005">
    <property type="term" value="C:neuron projection"/>
    <property type="evidence" value="ECO:0000318"/>
    <property type="project" value="GO_Central"/>
</dbReference>
<name>T1G179_HELRO</name>
<evidence type="ECO:0000259" key="12">
    <source>
        <dbReference type="PROSITE" id="PS50835"/>
    </source>
</evidence>
<evidence type="ECO:0000256" key="11">
    <source>
        <dbReference type="ARBA" id="ARBA00023319"/>
    </source>
</evidence>
<dbReference type="InterPro" id="IPR007110">
    <property type="entry name" value="Ig-like_dom"/>
</dbReference>
<keyword evidence="3" id="KW-0812">Transmembrane</keyword>
<dbReference type="FunFam" id="2.60.40.10:FF:000032">
    <property type="entry name" value="palladin isoform X1"/>
    <property type="match status" value="1"/>
</dbReference>
<evidence type="ECO:0000256" key="2">
    <source>
        <dbReference type="ARBA" id="ARBA00022475"/>
    </source>
</evidence>
<dbReference type="GeneID" id="20214827"/>
<evidence type="ECO:0000256" key="8">
    <source>
        <dbReference type="ARBA" id="ARBA00023136"/>
    </source>
</evidence>
<evidence type="ECO:0000259" key="13">
    <source>
        <dbReference type="PROSITE" id="PS50853"/>
    </source>
</evidence>
<dbReference type="EMBL" id="AMQM01002834">
    <property type="status" value="NOT_ANNOTATED_CDS"/>
    <property type="molecule type" value="Genomic_DNA"/>
</dbReference>
<dbReference type="PROSITE" id="PS50835">
    <property type="entry name" value="IG_LIKE"/>
    <property type="match status" value="5"/>
</dbReference>
<keyword evidence="10" id="KW-0325">Glycoprotein</keyword>
<dbReference type="SUPFAM" id="SSF49265">
    <property type="entry name" value="Fibronectin type III"/>
    <property type="match status" value="1"/>
</dbReference>
<dbReference type="GO" id="GO:0005886">
    <property type="term" value="C:plasma membrane"/>
    <property type="evidence" value="ECO:0007669"/>
    <property type="project" value="UniProtKB-SubCell"/>
</dbReference>
<dbReference type="PRINTS" id="PR01838">
    <property type="entry name" value="NCAMFAMILY"/>
</dbReference>
<keyword evidence="7" id="KW-1133">Transmembrane helix</keyword>
<dbReference type="KEGG" id="hro:HELRODRAFT_72963"/>
<feature type="domain" description="Ig-like" evidence="12">
    <location>
        <begin position="7"/>
        <end position="102"/>
    </location>
</feature>
<organism evidence="15 16">
    <name type="scientific">Helobdella robusta</name>
    <name type="common">Californian leech</name>
    <dbReference type="NCBI Taxonomy" id="6412"/>
    <lineage>
        <taxon>Eukaryota</taxon>
        <taxon>Metazoa</taxon>
        <taxon>Spiralia</taxon>
        <taxon>Lophotrochozoa</taxon>
        <taxon>Annelida</taxon>
        <taxon>Clitellata</taxon>
        <taxon>Hirudinea</taxon>
        <taxon>Rhynchobdellida</taxon>
        <taxon>Glossiphoniidae</taxon>
        <taxon>Helobdella</taxon>
    </lineage>
</organism>
<dbReference type="PANTHER" id="PTHR45080">
    <property type="entry name" value="CONTACTIN 5"/>
    <property type="match status" value="1"/>
</dbReference>
<dbReference type="FunCoup" id="T1G179">
    <property type="interactions" value="302"/>
</dbReference>
<dbReference type="HOGENOM" id="CLU_010961_2_0_1"/>
<dbReference type="SMART" id="SM00409">
    <property type="entry name" value="IG"/>
    <property type="match status" value="5"/>
</dbReference>
<evidence type="ECO:0000256" key="1">
    <source>
        <dbReference type="ARBA" id="ARBA00004162"/>
    </source>
</evidence>
<dbReference type="InterPro" id="IPR050958">
    <property type="entry name" value="Cell_Adh-Cytoskel_Orgn"/>
</dbReference>
<dbReference type="EMBL" id="KB095905">
    <property type="protein sequence ID" value="ESO09896.1"/>
    <property type="molecule type" value="Genomic_DNA"/>
</dbReference>
<dbReference type="EnsemblMetazoa" id="HelroT72963">
    <property type="protein sequence ID" value="HelroP72963"/>
    <property type="gene ID" value="HelroG72963"/>
</dbReference>
<dbReference type="eggNOG" id="KOG3510">
    <property type="taxonomic scope" value="Eukaryota"/>
</dbReference>
<evidence type="ECO:0000256" key="5">
    <source>
        <dbReference type="ARBA" id="ARBA00022737"/>
    </source>
</evidence>
<dbReference type="OMA" id="SEWKPEM"/>
<dbReference type="InterPro" id="IPR003961">
    <property type="entry name" value="FN3_dom"/>
</dbReference>
<dbReference type="InterPro" id="IPR009138">
    <property type="entry name" value="Neural_cell_adh"/>
</dbReference>
<evidence type="ECO:0000313" key="16">
    <source>
        <dbReference type="Proteomes" id="UP000015101"/>
    </source>
</evidence>
<evidence type="ECO:0000256" key="6">
    <source>
        <dbReference type="ARBA" id="ARBA00022889"/>
    </source>
</evidence>
<dbReference type="CDD" id="cd00096">
    <property type="entry name" value="Ig"/>
    <property type="match status" value="3"/>
</dbReference>
<feature type="domain" description="Ig-like" evidence="12">
    <location>
        <begin position="197"/>
        <end position="288"/>
    </location>
</feature>
<dbReference type="InterPro" id="IPR013098">
    <property type="entry name" value="Ig_I-set"/>
</dbReference>
<protein>
    <submittedName>
        <fullName evidence="14 15">Uncharacterized protein</fullName>
    </submittedName>
</protein>
<keyword evidence="8" id="KW-0472">Membrane</keyword>
<accession>T1G179</accession>
<feature type="domain" description="Fibronectin type-III" evidence="13">
    <location>
        <begin position="588"/>
        <end position="694"/>
    </location>
</feature>
<dbReference type="InParanoid" id="T1G179"/>
<dbReference type="CTD" id="20214827"/>
<dbReference type="InterPro" id="IPR036116">
    <property type="entry name" value="FN3_sf"/>
</dbReference>
<dbReference type="GO" id="GO:0007155">
    <property type="term" value="P:cell adhesion"/>
    <property type="evidence" value="ECO:0007669"/>
    <property type="project" value="UniProtKB-KW"/>
</dbReference>